<evidence type="ECO:0000313" key="2">
    <source>
        <dbReference type="EMBL" id="MBB5221666.1"/>
    </source>
</evidence>
<name>A0A840SP85_9RHOB</name>
<sequence>MSEIVDAAVTALNRRLDGAGIDGAVRFVIEDEGALLIGSDGAVPDASDDDADCTLTASAETFQDILAGDLDATSAFMSGRLKVEGNMGLAMKLGTLLS</sequence>
<dbReference type="Gene3D" id="3.30.1050.10">
    <property type="entry name" value="SCP2 sterol-binding domain"/>
    <property type="match status" value="1"/>
</dbReference>
<dbReference type="InterPro" id="IPR036527">
    <property type="entry name" value="SCP2_sterol-bd_dom_sf"/>
</dbReference>
<evidence type="ECO:0000313" key="3">
    <source>
        <dbReference type="Proteomes" id="UP000549457"/>
    </source>
</evidence>
<gene>
    <name evidence="2" type="ORF">HNP73_001602</name>
</gene>
<accession>A0A840SP85</accession>
<evidence type="ECO:0000259" key="1">
    <source>
        <dbReference type="Pfam" id="PF02036"/>
    </source>
</evidence>
<dbReference type="SUPFAM" id="SSF55718">
    <property type="entry name" value="SCP-like"/>
    <property type="match status" value="1"/>
</dbReference>
<organism evidence="2 3">
    <name type="scientific">Amaricoccus macauensis</name>
    <dbReference type="NCBI Taxonomy" id="57001"/>
    <lineage>
        <taxon>Bacteria</taxon>
        <taxon>Pseudomonadati</taxon>
        <taxon>Pseudomonadota</taxon>
        <taxon>Alphaproteobacteria</taxon>
        <taxon>Rhodobacterales</taxon>
        <taxon>Paracoccaceae</taxon>
        <taxon>Amaricoccus</taxon>
    </lineage>
</organism>
<dbReference type="Pfam" id="PF02036">
    <property type="entry name" value="SCP2"/>
    <property type="match status" value="1"/>
</dbReference>
<feature type="domain" description="SCP2" evidence="1">
    <location>
        <begin position="21"/>
        <end position="97"/>
    </location>
</feature>
<protein>
    <submittedName>
        <fullName evidence="2">Putative sterol carrier protein</fullName>
    </submittedName>
</protein>
<proteinExistence type="predicted"/>
<dbReference type="RefSeq" id="WP_184148141.1">
    <property type="nucleotide sequence ID" value="NZ_JACHFM010000002.1"/>
</dbReference>
<dbReference type="InterPro" id="IPR003033">
    <property type="entry name" value="SCP2_sterol-bd_dom"/>
</dbReference>
<dbReference type="GO" id="GO:0005829">
    <property type="term" value="C:cytosol"/>
    <property type="evidence" value="ECO:0007669"/>
    <property type="project" value="TreeGrafter"/>
</dbReference>
<dbReference type="EMBL" id="JACHFM010000002">
    <property type="protein sequence ID" value="MBB5221666.1"/>
    <property type="molecule type" value="Genomic_DNA"/>
</dbReference>
<comment type="caution">
    <text evidence="2">The sequence shown here is derived from an EMBL/GenBank/DDBJ whole genome shotgun (WGS) entry which is preliminary data.</text>
</comment>
<keyword evidence="3" id="KW-1185">Reference proteome</keyword>
<dbReference type="PANTHER" id="PTHR10094:SF25">
    <property type="entry name" value="SCP2 STEROL-BINDING DOMAIN-CONTAINING PROTEIN 1"/>
    <property type="match status" value="1"/>
</dbReference>
<dbReference type="PANTHER" id="PTHR10094">
    <property type="entry name" value="STEROL CARRIER PROTEIN 2 SCP-2 FAMILY PROTEIN"/>
    <property type="match status" value="1"/>
</dbReference>
<dbReference type="Proteomes" id="UP000549457">
    <property type="component" value="Unassembled WGS sequence"/>
</dbReference>
<dbReference type="AlphaFoldDB" id="A0A840SP85"/>
<reference evidence="2 3" key="1">
    <citation type="submission" date="2020-08" db="EMBL/GenBank/DDBJ databases">
        <title>Genomic Encyclopedia of Type Strains, Phase IV (KMG-IV): sequencing the most valuable type-strain genomes for metagenomic binning, comparative biology and taxonomic classification.</title>
        <authorList>
            <person name="Goeker M."/>
        </authorList>
    </citation>
    <scope>NUCLEOTIDE SEQUENCE [LARGE SCALE GENOMIC DNA]</scope>
    <source>
        <strain evidence="2 3">DSM 101730</strain>
    </source>
</reference>